<dbReference type="AlphaFoldDB" id="A0A699JLK5"/>
<feature type="non-terminal residue" evidence="1">
    <location>
        <position position="1"/>
    </location>
</feature>
<protein>
    <recommendedName>
        <fullName evidence="2">Reverse transcriptase domain-containing protein</fullName>
    </recommendedName>
</protein>
<organism evidence="1">
    <name type="scientific">Tanacetum cinerariifolium</name>
    <name type="common">Dalmatian daisy</name>
    <name type="synonym">Chrysanthemum cinerariifolium</name>
    <dbReference type="NCBI Taxonomy" id="118510"/>
    <lineage>
        <taxon>Eukaryota</taxon>
        <taxon>Viridiplantae</taxon>
        <taxon>Streptophyta</taxon>
        <taxon>Embryophyta</taxon>
        <taxon>Tracheophyta</taxon>
        <taxon>Spermatophyta</taxon>
        <taxon>Magnoliopsida</taxon>
        <taxon>eudicotyledons</taxon>
        <taxon>Gunneridae</taxon>
        <taxon>Pentapetalae</taxon>
        <taxon>asterids</taxon>
        <taxon>campanulids</taxon>
        <taxon>Asterales</taxon>
        <taxon>Asteraceae</taxon>
        <taxon>Asteroideae</taxon>
        <taxon>Anthemideae</taxon>
        <taxon>Anthemidinae</taxon>
        <taxon>Tanacetum</taxon>
    </lineage>
</organism>
<evidence type="ECO:0008006" key="2">
    <source>
        <dbReference type="Google" id="ProtNLM"/>
    </source>
</evidence>
<reference evidence="1" key="1">
    <citation type="journal article" date="2019" name="Sci. Rep.">
        <title>Draft genome of Tanacetum cinerariifolium, the natural source of mosquito coil.</title>
        <authorList>
            <person name="Yamashiro T."/>
            <person name="Shiraishi A."/>
            <person name="Satake H."/>
            <person name="Nakayama K."/>
        </authorList>
    </citation>
    <scope>NUCLEOTIDE SEQUENCE</scope>
</reference>
<comment type="caution">
    <text evidence="1">The sequence shown here is derived from an EMBL/GenBank/DDBJ whole genome shotgun (WGS) entry which is preliminary data.</text>
</comment>
<accession>A0A699JLK5</accession>
<evidence type="ECO:0000313" key="1">
    <source>
        <dbReference type="EMBL" id="GFA40820.1"/>
    </source>
</evidence>
<gene>
    <name evidence="1" type="ORF">Tci_612792</name>
</gene>
<dbReference type="EMBL" id="BKCJ010418792">
    <property type="protein sequence ID" value="GFA40820.1"/>
    <property type="molecule type" value="Genomic_DNA"/>
</dbReference>
<name>A0A699JLK5_TANCI</name>
<proteinExistence type="predicted"/>
<sequence length="103" mass="11695">DFSEVYALPLTNNEEKVFNMGFLIQKNLYEVTVQLTLDKNVKKISISHASLILEDFNPPIFELPFHKEVLKSETLLSFSSKNEEKVFKPGILTSKGVHSSLLP</sequence>